<organism evidence="3 4">
    <name type="scientific">Lupinus luteus</name>
    <name type="common">European yellow lupine</name>
    <dbReference type="NCBI Taxonomy" id="3873"/>
    <lineage>
        <taxon>Eukaryota</taxon>
        <taxon>Viridiplantae</taxon>
        <taxon>Streptophyta</taxon>
        <taxon>Embryophyta</taxon>
        <taxon>Tracheophyta</taxon>
        <taxon>Spermatophyta</taxon>
        <taxon>Magnoliopsida</taxon>
        <taxon>eudicotyledons</taxon>
        <taxon>Gunneridae</taxon>
        <taxon>Pentapetalae</taxon>
        <taxon>rosids</taxon>
        <taxon>fabids</taxon>
        <taxon>Fabales</taxon>
        <taxon>Fabaceae</taxon>
        <taxon>Papilionoideae</taxon>
        <taxon>50 kb inversion clade</taxon>
        <taxon>genistoids sensu lato</taxon>
        <taxon>core genistoids</taxon>
        <taxon>Genisteae</taxon>
        <taxon>Lupinus</taxon>
    </lineage>
</organism>
<protein>
    <recommendedName>
        <fullName evidence="2">Reverse transcriptase zinc-binding domain-containing protein</fullName>
    </recommendedName>
</protein>
<name>A0AAV1WTB1_LUPLU</name>
<keyword evidence="1" id="KW-1133">Transmembrane helix</keyword>
<feature type="transmembrane region" description="Helical" evidence="1">
    <location>
        <begin position="15"/>
        <end position="40"/>
    </location>
</feature>
<dbReference type="AlphaFoldDB" id="A0AAV1WTB1"/>
<gene>
    <name evidence="3" type="ORF">LLUT_LOCUS13087</name>
</gene>
<evidence type="ECO:0000313" key="4">
    <source>
        <dbReference type="Proteomes" id="UP001497480"/>
    </source>
</evidence>
<accession>A0AAV1WTB1</accession>
<dbReference type="Pfam" id="PF13966">
    <property type="entry name" value="zf-RVT"/>
    <property type="match status" value="1"/>
</dbReference>
<dbReference type="EMBL" id="CAXHTB010000009">
    <property type="protein sequence ID" value="CAL0312027.1"/>
    <property type="molecule type" value="Genomic_DNA"/>
</dbReference>
<evidence type="ECO:0000256" key="1">
    <source>
        <dbReference type="SAM" id="Phobius"/>
    </source>
</evidence>
<proteinExistence type="predicted"/>
<feature type="domain" description="Reverse transcriptase zinc-binding" evidence="2">
    <location>
        <begin position="50"/>
        <end position="134"/>
    </location>
</feature>
<keyword evidence="4" id="KW-1185">Reference proteome</keyword>
<evidence type="ECO:0000259" key="2">
    <source>
        <dbReference type="Pfam" id="PF13966"/>
    </source>
</evidence>
<sequence length="192" mass="22212">MNINTVIFCLSFKGIYGSVAVMFLLSLFILCSLGVSLSFIDKNVNCFKTTYLAQVIHNNSTLDNVLKKCWISCVPSSICCFVWKLVRQRIPTKDELFKRNIIYGIDDMICVLCKNQVEIIDHLFISCDFTMSVWNGFYSWLQTSVNVPASIIELFILHDFFGSGKGLNLWRVLWFDPNYVHIMDLIHNRSWV</sequence>
<reference evidence="3 4" key="1">
    <citation type="submission" date="2024-03" db="EMBL/GenBank/DDBJ databases">
        <authorList>
            <person name="Martinez-Hernandez J."/>
        </authorList>
    </citation>
    <scope>NUCLEOTIDE SEQUENCE [LARGE SCALE GENOMIC DNA]</scope>
</reference>
<dbReference type="Proteomes" id="UP001497480">
    <property type="component" value="Unassembled WGS sequence"/>
</dbReference>
<comment type="caution">
    <text evidence="3">The sequence shown here is derived from an EMBL/GenBank/DDBJ whole genome shotgun (WGS) entry which is preliminary data.</text>
</comment>
<evidence type="ECO:0000313" key="3">
    <source>
        <dbReference type="EMBL" id="CAL0312027.1"/>
    </source>
</evidence>
<keyword evidence="1" id="KW-0472">Membrane</keyword>
<dbReference type="InterPro" id="IPR026960">
    <property type="entry name" value="RVT-Znf"/>
</dbReference>
<keyword evidence="1" id="KW-0812">Transmembrane</keyword>